<reference evidence="2 3" key="1">
    <citation type="submission" date="2020-02" db="EMBL/GenBank/DDBJ databases">
        <title>Paenibacillus sp. nov., isolated from rhizosphere soil of tomato.</title>
        <authorList>
            <person name="Weon H.-Y."/>
            <person name="Lee S.A."/>
        </authorList>
    </citation>
    <scope>NUCLEOTIDE SEQUENCE [LARGE SCALE GENOMIC DNA]</scope>
    <source>
        <strain evidence="2 3">14171R-81</strain>
    </source>
</reference>
<dbReference type="KEGG" id="prz:GZH47_09260"/>
<accession>A0A6C0NZA4</accession>
<protein>
    <recommendedName>
        <fullName evidence="1">Immunity MXAN-0049 protein domain-containing protein</fullName>
    </recommendedName>
</protein>
<evidence type="ECO:0000259" key="1">
    <source>
        <dbReference type="Pfam" id="PF07791"/>
    </source>
</evidence>
<proteinExistence type="predicted"/>
<name>A0A6C0NZA4_9BACL</name>
<dbReference type="Pfam" id="PF07791">
    <property type="entry name" value="Imm11"/>
    <property type="match status" value="1"/>
</dbReference>
<dbReference type="EMBL" id="CP048286">
    <property type="protein sequence ID" value="QHW31023.1"/>
    <property type="molecule type" value="Genomic_DNA"/>
</dbReference>
<feature type="domain" description="Immunity MXAN-0049 protein" evidence="1">
    <location>
        <begin position="94"/>
        <end position="174"/>
    </location>
</feature>
<keyword evidence="3" id="KW-1185">Reference proteome</keyword>
<evidence type="ECO:0000313" key="3">
    <source>
        <dbReference type="Proteomes" id="UP000479114"/>
    </source>
</evidence>
<dbReference type="Proteomes" id="UP000479114">
    <property type="component" value="Chromosome"/>
</dbReference>
<gene>
    <name evidence="2" type="ORF">GZH47_09260</name>
</gene>
<sequence length="268" mass="30837">MKVWKITPSEESIVVKRNDQTDDFIFRASEGESLRNEWKSIKLNVLRKGRHKDFPRMIPGILLLGNKSLQKIEPLINQNVEFLNVENDEMAIMVCNVITVIDCIDYERSEPTYFKSTGRLSGFDKISFYPERVKDVPIFKAPETTSTEIYVSDEFRELVLMSKLKGLQFVEVYDSEVTEEMELHAQQKYDSLLEKIEQTKGQEFSWDEAMKIVSTGMAVVSGKWKLQAGSNGNILIGELSVDGTYFWVDPIFIPPVLLNLKWHRAEGV</sequence>
<dbReference type="InterPro" id="IPR012433">
    <property type="entry name" value="Imm11"/>
</dbReference>
<evidence type="ECO:0000313" key="2">
    <source>
        <dbReference type="EMBL" id="QHW31023.1"/>
    </source>
</evidence>
<organism evidence="2 3">
    <name type="scientific">Paenibacillus rhizovicinus</name>
    <dbReference type="NCBI Taxonomy" id="2704463"/>
    <lineage>
        <taxon>Bacteria</taxon>
        <taxon>Bacillati</taxon>
        <taxon>Bacillota</taxon>
        <taxon>Bacilli</taxon>
        <taxon>Bacillales</taxon>
        <taxon>Paenibacillaceae</taxon>
        <taxon>Paenibacillus</taxon>
    </lineage>
</organism>
<dbReference type="AlphaFoldDB" id="A0A6C0NZA4"/>
<dbReference type="RefSeq" id="WP_162639832.1">
    <property type="nucleotide sequence ID" value="NZ_CP048286.1"/>
</dbReference>